<feature type="compositionally biased region" description="Low complexity" evidence="1">
    <location>
        <begin position="353"/>
        <end position="363"/>
    </location>
</feature>
<feature type="region of interest" description="Disordered" evidence="1">
    <location>
        <begin position="241"/>
        <end position="263"/>
    </location>
</feature>
<feature type="region of interest" description="Disordered" evidence="1">
    <location>
        <begin position="353"/>
        <end position="388"/>
    </location>
</feature>
<protein>
    <submittedName>
        <fullName evidence="3">Uncharacterized protein</fullName>
    </submittedName>
</protein>
<dbReference type="AlphaFoldDB" id="A0A8J6C8D6"/>
<comment type="caution">
    <text evidence="3">The sequence shown here is derived from an EMBL/GenBank/DDBJ whole genome shotgun (WGS) entry which is preliminary data.</text>
</comment>
<sequence>MRRPATALLLLLARGATTLRPCAPARVRTTRGPAWLAMAAYGEPTTLDADDTPQPAVASARARAAMARESAAPAIGATYRSADFMPLIGGFLALKLDITGRTTARLQLSGALSLTDTISYRVDPYGRLLFSLGPRARRLLRALDVSVVDAVYSRPTDSAHITIKLPALPARRVYLTRVGGPRRQPDGAAAPARAPAARGAARPVARRALDVRAALAPSIEAVAVAILAAADATDGRARADEAADADAARGPATGGGDGGSSVGNGLGGLGRELASSIGASAEDALADVRAVASGVDAMRRELFLKLGAFGAADRAVTESLDAEADREHSVQAEVDNSTRAARAHGGIAAYGAAPAPAPTARAAPSPPPPSAGSRAGVRAAGAPSAGAPARAGLPPVGAVYARSLTLPVIGMQTVRLAIEGERCARLVLTGALSLDEPLEYGIDRHSGAFTFELGAGTLRLLRGMGVSLTAADYTPAGDTASVTIKPPAIGPIRIELSRAS</sequence>
<gene>
    <name evidence="3" type="ORF">KFE25_002614</name>
</gene>
<evidence type="ECO:0000256" key="1">
    <source>
        <dbReference type="SAM" id="MobiDB-lite"/>
    </source>
</evidence>
<feature type="signal peptide" evidence="2">
    <location>
        <begin position="1"/>
        <end position="18"/>
    </location>
</feature>
<feature type="compositionally biased region" description="Low complexity" evidence="1">
    <location>
        <begin position="371"/>
        <end position="388"/>
    </location>
</feature>
<evidence type="ECO:0000313" key="3">
    <source>
        <dbReference type="EMBL" id="KAG8465307.1"/>
    </source>
</evidence>
<dbReference type="OrthoDB" id="10632253at2759"/>
<name>A0A8J6C8D6_DIALT</name>
<keyword evidence="4" id="KW-1185">Reference proteome</keyword>
<proteinExistence type="predicted"/>
<keyword evidence="2" id="KW-0732">Signal</keyword>
<feature type="compositionally biased region" description="Gly residues" evidence="1">
    <location>
        <begin position="252"/>
        <end position="263"/>
    </location>
</feature>
<feature type="chain" id="PRO_5035167046" evidence="2">
    <location>
        <begin position="19"/>
        <end position="500"/>
    </location>
</feature>
<dbReference type="Proteomes" id="UP000751190">
    <property type="component" value="Unassembled WGS sequence"/>
</dbReference>
<reference evidence="3" key="1">
    <citation type="submission" date="2021-05" db="EMBL/GenBank/DDBJ databases">
        <title>The genome of the haptophyte Pavlova lutheri (Diacronema luteri, Pavlovales) - a model for lipid biosynthesis in eukaryotic algae.</title>
        <authorList>
            <person name="Hulatt C.J."/>
            <person name="Posewitz M.C."/>
        </authorList>
    </citation>
    <scope>NUCLEOTIDE SEQUENCE</scope>
    <source>
        <strain evidence="3">NIVA-4/92</strain>
    </source>
</reference>
<accession>A0A8J6C8D6</accession>
<organism evidence="3 4">
    <name type="scientific">Diacronema lutheri</name>
    <name type="common">Unicellular marine alga</name>
    <name type="synonym">Monochrysis lutheri</name>
    <dbReference type="NCBI Taxonomy" id="2081491"/>
    <lineage>
        <taxon>Eukaryota</taxon>
        <taxon>Haptista</taxon>
        <taxon>Haptophyta</taxon>
        <taxon>Pavlovophyceae</taxon>
        <taxon>Pavlovales</taxon>
        <taxon>Pavlovaceae</taxon>
        <taxon>Diacronema</taxon>
    </lineage>
</organism>
<evidence type="ECO:0000313" key="4">
    <source>
        <dbReference type="Proteomes" id="UP000751190"/>
    </source>
</evidence>
<evidence type="ECO:0000256" key="2">
    <source>
        <dbReference type="SAM" id="SignalP"/>
    </source>
</evidence>
<dbReference type="EMBL" id="JAGTXO010000010">
    <property type="protein sequence ID" value="KAG8465307.1"/>
    <property type="molecule type" value="Genomic_DNA"/>
</dbReference>